<dbReference type="PANTHER" id="PTHR15394:SF3">
    <property type="entry name" value="SERINE HYDROLASE RBBP9"/>
    <property type="match status" value="1"/>
</dbReference>
<organism evidence="1 2">
    <name type="scientific">Spongiactinospora rosea</name>
    <dbReference type="NCBI Taxonomy" id="2248750"/>
    <lineage>
        <taxon>Bacteria</taxon>
        <taxon>Bacillati</taxon>
        <taxon>Actinomycetota</taxon>
        <taxon>Actinomycetes</taxon>
        <taxon>Streptosporangiales</taxon>
        <taxon>Streptosporangiaceae</taxon>
        <taxon>Spongiactinospora</taxon>
    </lineage>
</organism>
<dbReference type="AlphaFoldDB" id="A0A366M6H5"/>
<dbReference type="SUPFAM" id="SSF53474">
    <property type="entry name" value="alpha/beta-Hydrolases"/>
    <property type="match status" value="1"/>
</dbReference>
<comment type="caution">
    <text evidence="1">The sequence shown here is derived from an EMBL/GenBank/DDBJ whole genome shotgun (WGS) entry which is preliminary data.</text>
</comment>
<gene>
    <name evidence="1" type="ORF">DP939_03730</name>
</gene>
<dbReference type="GO" id="GO:0016787">
    <property type="term" value="F:hydrolase activity"/>
    <property type="evidence" value="ECO:0007669"/>
    <property type="project" value="UniProtKB-KW"/>
</dbReference>
<sequence length="198" mass="21293">MPWLRGVAQVEGQQTLFVHGAGQGAHAADGELVARLRQALGPGHEIHYPAMPDEHEPDHAKWKQRIIEEMASMSGPLVLIGHSLGGSVLVKCLAEIEPPRPIAALVLMAAPMWGGDGWRYDGGEQFEPPHDTAARLPQETPIHVYHCRDDEVVPFAHLGLYAELLPQATTSAFDEGGHQLHGVEAAVAADLAKLPAAQ</sequence>
<dbReference type="PANTHER" id="PTHR15394">
    <property type="entry name" value="SERINE HYDROLASE RBBP9"/>
    <property type="match status" value="1"/>
</dbReference>
<evidence type="ECO:0000313" key="1">
    <source>
        <dbReference type="EMBL" id="RBQ21806.1"/>
    </source>
</evidence>
<dbReference type="EMBL" id="QMEY01000001">
    <property type="protein sequence ID" value="RBQ21806.1"/>
    <property type="molecule type" value="Genomic_DNA"/>
</dbReference>
<dbReference type="Pfam" id="PF06821">
    <property type="entry name" value="Ser_hydrolase"/>
    <property type="match status" value="1"/>
</dbReference>
<accession>A0A366M6H5</accession>
<keyword evidence="2" id="KW-1185">Reference proteome</keyword>
<protein>
    <submittedName>
        <fullName evidence="1">Alpha/beta hydrolase</fullName>
    </submittedName>
</protein>
<reference evidence="1 2" key="1">
    <citation type="submission" date="2018-06" db="EMBL/GenBank/DDBJ databases">
        <title>Sphaerisporangium craniellae sp. nov., isolated from a marine sponge in the South China Sea.</title>
        <authorList>
            <person name="Li L."/>
        </authorList>
    </citation>
    <scope>NUCLEOTIDE SEQUENCE [LARGE SCALE GENOMIC DNA]</scope>
    <source>
        <strain evidence="1 2">LHW63015</strain>
    </source>
</reference>
<keyword evidence="1" id="KW-0378">Hydrolase</keyword>
<evidence type="ECO:0000313" key="2">
    <source>
        <dbReference type="Proteomes" id="UP000253303"/>
    </source>
</evidence>
<dbReference type="InterPro" id="IPR010662">
    <property type="entry name" value="RBBP9/YdeN"/>
</dbReference>
<dbReference type="Proteomes" id="UP000253303">
    <property type="component" value="Unassembled WGS sequence"/>
</dbReference>
<dbReference type="Gene3D" id="3.40.50.1820">
    <property type="entry name" value="alpha/beta hydrolase"/>
    <property type="match status" value="1"/>
</dbReference>
<name>A0A366M6H5_9ACTN</name>
<dbReference type="InterPro" id="IPR029058">
    <property type="entry name" value="AB_hydrolase_fold"/>
</dbReference>
<proteinExistence type="predicted"/>